<dbReference type="Pfam" id="PF03217">
    <property type="entry name" value="SlpA"/>
    <property type="match status" value="1"/>
</dbReference>
<feature type="region of interest" description="Disordered" evidence="1">
    <location>
        <begin position="110"/>
        <end position="147"/>
    </location>
</feature>
<feature type="compositionally biased region" description="Polar residues" evidence="1">
    <location>
        <begin position="116"/>
        <end position="126"/>
    </location>
</feature>
<comment type="caution">
    <text evidence="4">The sequence shown here is derived from an EMBL/GenBank/DDBJ whole genome shotgun (WGS) entry which is preliminary data.</text>
</comment>
<name>A0A0F4LCA3_9LACO</name>
<proteinExistence type="predicted"/>
<dbReference type="AlphaFoldDB" id="A0A0F4LCA3"/>
<protein>
    <recommendedName>
        <fullName evidence="6">SCP domain-containing protein</fullName>
    </recommendedName>
</protein>
<evidence type="ECO:0000256" key="1">
    <source>
        <dbReference type="SAM" id="MobiDB-lite"/>
    </source>
</evidence>
<dbReference type="HOGENOM" id="CLU_059359_0_0_9"/>
<evidence type="ECO:0000259" key="3">
    <source>
        <dbReference type="Pfam" id="PF03217"/>
    </source>
</evidence>
<dbReference type="InterPro" id="IPR024968">
    <property type="entry name" value="SlpA_C_lactobacillus"/>
</dbReference>
<dbReference type="Pfam" id="PF00188">
    <property type="entry name" value="CAP"/>
    <property type="match status" value="1"/>
</dbReference>
<feature type="domain" description="SCP" evidence="2">
    <location>
        <begin position="165"/>
        <end position="293"/>
    </location>
</feature>
<feature type="domain" description="S-layer protein C-terminal" evidence="3">
    <location>
        <begin position="45"/>
        <end position="101"/>
    </location>
</feature>
<dbReference type="Gene3D" id="3.40.33.10">
    <property type="entry name" value="CAP"/>
    <property type="match status" value="1"/>
</dbReference>
<evidence type="ECO:0000313" key="4">
    <source>
        <dbReference type="EMBL" id="KJY56240.1"/>
    </source>
</evidence>
<dbReference type="InterPro" id="IPR014044">
    <property type="entry name" value="CAP_dom"/>
</dbReference>
<dbReference type="OrthoDB" id="2329850at2"/>
<dbReference type="RefSeq" id="WP_052724658.1">
    <property type="nucleotide sequence ID" value="NZ_JBHTMT010000005.1"/>
</dbReference>
<dbReference type="SUPFAM" id="SSF55797">
    <property type="entry name" value="PR-1-like"/>
    <property type="match status" value="1"/>
</dbReference>
<sequence length="309" mass="34116">MKKINCHKLVAAAVAITSIASGLFVDSRITAAKSVSSSIVLKAPAVKRVKVKRKANLYNNKGRKLKKKVLKKGRKLTVIKKATKIRGKKFYFVTKNKLILAKDVTTLKAKAKKPQNLPTNPANPSNTKDKVTPPNSTNTGTTQTAKKNAKIESFSLNEFRQEFLKKLNEERAQRGLNAVSEDANLDEIVQNRTKLLPDNFAHVDAAGNFILNDFFNKAGVKRHSTAECLAMFPWGVDVNHSDNSLLDATKNASSVLVADNMIYEYIYNDAESNWGHRDILLDPNAKTIGLGAIAENESEQIYSSVGVIY</sequence>
<gene>
    <name evidence="4" type="ORF">JF74_13200</name>
</gene>
<dbReference type="InterPro" id="IPR035940">
    <property type="entry name" value="CAP_sf"/>
</dbReference>
<dbReference type="STRING" id="1218507.JF74_13200"/>
<dbReference type="EMBL" id="JXLI01000011">
    <property type="protein sequence ID" value="KJY56240.1"/>
    <property type="molecule type" value="Genomic_DNA"/>
</dbReference>
<accession>A0A0F4LCA3</accession>
<reference evidence="4 5" key="1">
    <citation type="submission" date="2015-01" db="EMBL/GenBank/DDBJ databases">
        <title>Comparative genomics of the lactic acid bacteria isolated from the honey bee gut.</title>
        <authorList>
            <person name="Ellegaard K.M."/>
            <person name="Tamarit D."/>
            <person name="Javelind E."/>
            <person name="Olofsson T."/>
            <person name="Andersson S.G."/>
            <person name="Vasquez A."/>
        </authorList>
    </citation>
    <scope>NUCLEOTIDE SEQUENCE [LARGE SCALE GENOMIC DNA]</scope>
    <source>
        <strain evidence="4 5">Hma8</strain>
    </source>
</reference>
<dbReference type="PATRIC" id="fig|1218507.3.peg.1502"/>
<dbReference type="Proteomes" id="UP000033531">
    <property type="component" value="Unassembled WGS sequence"/>
</dbReference>
<evidence type="ECO:0000259" key="2">
    <source>
        <dbReference type="Pfam" id="PF00188"/>
    </source>
</evidence>
<feature type="compositionally biased region" description="Polar residues" evidence="1">
    <location>
        <begin position="133"/>
        <end position="146"/>
    </location>
</feature>
<evidence type="ECO:0000313" key="5">
    <source>
        <dbReference type="Proteomes" id="UP000033531"/>
    </source>
</evidence>
<organism evidence="4 5">
    <name type="scientific">Lactobacillus melliventris</name>
    <dbReference type="NCBI Taxonomy" id="1218507"/>
    <lineage>
        <taxon>Bacteria</taxon>
        <taxon>Bacillati</taxon>
        <taxon>Bacillota</taxon>
        <taxon>Bacilli</taxon>
        <taxon>Lactobacillales</taxon>
        <taxon>Lactobacillaceae</taxon>
        <taxon>Lactobacillus</taxon>
    </lineage>
</organism>
<evidence type="ECO:0008006" key="6">
    <source>
        <dbReference type="Google" id="ProtNLM"/>
    </source>
</evidence>